<dbReference type="Pfam" id="PF02498">
    <property type="entry name" value="Bro-N"/>
    <property type="match status" value="1"/>
</dbReference>
<dbReference type="InterPro" id="IPR005039">
    <property type="entry name" value="Ant_C"/>
</dbReference>
<protein>
    <submittedName>
        <fullName evidence="2">Phage antirepressor Ant</fullName>
    </submittedName>
</protein>
<proteinExistence type="predicted"/>
<dbReference type="SMART" id="SM01040">
    <property type="entry name" value="Bro-N"/>
    <property type="match status" value="1"/>
</dbReference>
<comment type="caution">
    <text evidence="2">The sequence shown here is derived from an EMBL/GenBank/DDBJ whole genome shotgun (WGS) entry which is preliminary data.</text>
</comment>
<dbReference type="Proteomes" id="UP000290273">
    <property type="component" value="Unassembled WGS sequence"/>
</dbReference>
<evidence type="ECO:0000313" key="2">
    <source>
        <dbReference type="EMBL" id="RXI58101.1"/>
    </source>
</evidence>
<dbReference type="PROSITE" id="PS51750">
    <property type="entry name" value="BRO_N"/>
    <property type="match status" value="1"/>
</dbReference>
<name>A0ABY0ES09_CLOTA</name>
<dbReference type="Pfam" id="PF03374">
    <property type="entry name" value="ANT"/>
    <property type="match status" value="1"/>
</dbReference>
<evidence type="ECO:0000313" key="3">
    <source>
        <dbReference type="Proteomes" id="UP000290273"/>
    </source>
</evidence>
<sequence length="256" mass="29274">MSNLITKDFFSKDGLFSLTVTLENRQILFNAEKVAKSLGFIKVELKNGKTYESIRWERVNNYLGNFRPQLGEIKKGDFIPESAVYKLAFKASNEVAEKFQDWLAIDVIPNIRKHGAYMTDETLEKALTDPDFLIKLATQLKETKQELKEKNKFIKQIAISENSLLVREVAKIASKEDIKIGEKRLYNKLREWGLVFKKSTEPTQRAIDQGLLESVEGAKETCKGVFTYKTTKVTGKGQIYIIDRLIKESTKGIQPL</sequence>
<organism evidence="2 3">
    <name type="scientific">Clostridium tetani</name>
    <dbReference type="NCBI Taxonomy" id="1513"/>
    <lineage>
        <taxon>Bacteria</taxon>
        <taxon>Bacillati</taxon>
        <taxon>Bacillota</taxon>
        <taxon>Clostridia</taxon>
        <taxon>Eubacteriales</taxon>
        <taxon>Clostridiaceae</taxon>
        <taxon>Clostridium</taxon>
    </lineage>
</organism>
<dbReference type="EMBL" id="QMAU01000015">
    <property type="protein sequence ID" value="RXI58101.1"/>
    <property type="molecule type" value="Genomic_DNA"/>
</dbReference>
<gene>
    <name evidence="2" type="ORF">DP131_03075</name>
</gene>
<dbReference type="RefSeq" id="WP_128993108.1">
    <property type="nucleotide sequence ID" value="NZ_QMAU01000015.1"/>
</dbReference>
<reference evidence="2 3" key="1">
    <citation type="submission" date="2018-06" db="EMBL/GenBank/DDBJ databases">
        <title>Genome conservation of Clostridium tetani.</title>
        <authorList>
            <person name="Bruggemann H."/>
            <person name="Popoff M.R."/>
        </authorList>
    </citation>
    <scope>NUCLEOTIDE SEQUENCE [LARGE SCALE GENOMIC DNA]</scope>
    <source>
        <strain evidence="2 3">63.05</strain>
    </source>
</reference>
<feature type="domain" description="Bro-N" evidence="1">
    <location>
        <begin position="2"/>
        <end position="115"/>
    </location>
</feature>
<dbReference type="InterPro" id="IPR003497">
    <property type="entry name" value="BRO_N_domain"/>
</dbReference>
<accession>A0ABY0ES09</accession>
<evidence type="ECO:0000259" key="1">
    <source>
        <dbReference type="PROSITE" id="PS51750"/>
    </source>
</evidence>